<evidence type="ECO:0000256" key="3">
    <source>
        <dbReference type="ARBA" id="ARBA00023274"/>
    </source>
</evidence>
<dbReference type="Proteomes" id="UP001479436">
    <property type="component" value="Unassembled WGS sequence"/>
</dbReference>
<dbReference type="InterPro" id="IPR000218">
    <property type="entry name" value="Ribosomal_uL14"/>
</dbReference>
<dbReference type="SUPFAM" id="SSF50193">
    <property type="entry name" value="Ribosomal protein L14"/>
    <property type="match status" value="1"/>
</dbReference>
<proteinExistence type="inferred from homology"/>
<comment type="similarity">
    <text evidence="1 4">Belongs to the universal ribosomal protein uL14 family.</text>
</comment>
<evidence type="ECO:0000313" key="6">
    <source>
        <dbReference type="Proteomes" id="UP001479436"/>
    </source>
</evidence>
<gene>
    <name evidence="5" type="primary">mrpl38</name>
    <name evidence="5" type="ORF">K7432_004471</name>
</gene>
<evidence type="ECO:0000256" key="4">
    <source>
        <dbReference type="RuleBase" id="RU003949"/>
    </source>
</evidence>
<dbReference type="CDD" id="cd00337">
    <property type="entry name" value="Ribosomal_uL14"/>
    <property type="match status" value="1"/>
</dbReference>
<reference evidence="5 6" key="1">
    <citation type="submission" date="2023-04" db="EMBL/GenBank/DDBJ databases">
        <title>Genome of Basidiobolus ranarum AG-B5.</title>
        <authorList>
            <person name="Stajich J.E."/>
            <person name="Carter-House D."/>
            <person name="Gryganskyi A."/>
        </authorList>
    </citation>
    <scope>NUCLEOTIDE SEQUENCE [LARGE SCALE GENOMIC DNA]</scope>
    <source>
        <strain evidence="5 6">AG-B5</strain>
    </source>
</reference>
<comment type="caution">
    <text evidence="5">The sequence shown here is derived from an EMBL/GenBank/DDBJ whole genome shotgun (WGS) entry which is preliminary data.</text>
</comment>
<accession>A0ABR2WY45</accession>
<evidence type="ECO:0000256" key="1">
    <source>
        <dbReference type="ARBA" id="ARBA00010745"/>
    </source>
</evidence>
<dbReference type="InterPro" id="IPR036853">
    <property type="entry name" value="Ribosomal_uL14_sf"/>
</dbReference>
<dbReference type="GO" id="GO:0005840">
    <property type="term" value="C:ribosome"/>
    <property type="evidence" value="ECO:0007669"/>
    <property type="project" value="UniProtKB-KW"/>
</dbReference>
<keyword evidence="2 4" id="KW-0689">Ribosomal protein</keyword>
<dbReference type="HAMAP" id="MF_01367">
    <property type="entry name" value="Ribosomal_uL14"/>
    <property type="match status" value="1"/>
</dbReference>
<evidence type="ECO:0000256" key="2">
    <source>
        <dbReference type="ARBA" id="ARBA00022980"/>
    </source>
</evidence>
<dbReference type="PANTHER" id="PTHR11761:SF3">
    <property type="entry name" value="LARGE RIBOSOMAL SUBUNIT PROTEIN UL14M"/>
    <property type="match status" value="1"/>
</dbReference>
<dbReference type="EMBL" id="JASJQH010000154">
    <property type="protein sequence ID" value="KAK9766448.1"/>
    <property type="molecule type" value="Genomic_DNA"/>
</dbReference>
<dbReference type="PANTHER" id="PTHR11761">
    <property type="entry name" value="50S/60S RIBOSOMAL PROTEIN L14/L23"/>
    <property type="match status" value="1"/>
</dbReference>
<dbReference type="Gene3D" id="2.40.150.20">
    <property type="entry name" value="Ribosomal protein L14"/>
    <property type="match status" value="1"/>
</dbReference>
<dbReference type="Pfam" id="PF00238">
    <property type="entry name" value="Ribosomal_L14"/>
    <property type="match status" value="1"/>
</dbReference>
<protein>
    <submittedName>
        <fullName evidence="5">54S ribosomal protein L38, mitochondrial</fullName>
    </submittedName>
</protein>
<dbReference type="SMART" id="SM01374">
    <property type="entry name" value="Ribosomal_L14"/>
    <property type="match status" value="1"/>
</dbReference>
<sequence>MIQLKSVINVIDNSGATLVECIKVLKGAKVGHIGDEIVVAVKKARPITQGFQSTNTAAKIKKGDVRRALIVRTKKETRRPDGRYIRFDDNACILLNNNKQPLGTRVLGLVAAELRQKQWMKLISLAPKVI</sequence>
<name>A0ABR2WY45_9FUNG</name>
<keyword evidence="3 4" id="KW-0687">Ribonucleoprotein</keyword>
<organism evidence="5 6">
    <name type="scientific">Basidiobolus ranarum</name>
    <dbReference type="NCBI Taxonomy" id="34480"/>
    <lineage>
        <taxon>Eukaryota</taxon>
        <taxon>Fungi</taxon>
        <taxon>Fungi incertae sedis</taxon>
        <taxon>Zoopagomycota</taxon>
        <taxon>Entomophthoromycotina</taxon>
        <taxon>Basidiobolomycetes</taxon>
        <taxon>Basidiobolales</taxon>
        <taxon>Basidiobolaceae</taxon>
        <taxon>Basidiobolus</taxon>
    </lineage>
</organism>
<evidence type="ECO:0000313" key="5">
    <source>
        <dbReference type="EMBL" id="KAK9766448.1"/>
    </source>
</evidence>
<keyword evidence="6" id="KW-1185">Reference proteome</keyword>
<dbReference type="NCBIfam" id="TIGR01067">
    <property type="entry name" value="rplN_bact"/>
    <property type="match status" value="1"/>
</dbReference>
<dbReference type="InterPro" id="IPR005745">
    <property type="entry name" value="Ribosomal_uL14_bac-type"/>
</dbReference>